<dbReference type="Proteomes" id="UP001443914">
    <property type="component" value="Unassembled WGS sequence"/>
</dbReference>
<dbReference type="InterPro" id="IPR058942">
    <property type="entry name" value="AT3G52170-like"/>
</dbReference>
<gene>
    <name evidence="3" type="ORF">RND81_08G012100</name>
</gene>
<dbReference type="Pfam" id="PF25896">
    <property type="entry name" value="HTH_AT3G52170"/>
    <property type="match status" value="1"/>
</dbReference>
<evidence type="ECO:0000256" key="1">
    <source>
        <dbReference type="SAM" id="MobiDB-lite"/>
    </source>
</evidence>
<dbReference type="AlphaFoldDB" id="A0AAW1J2C3"/>
<feature type="region of interest" description="Disordered" evidence="1">
    <location>
        <begin position="435"/>
        <end position="481"/>
    </location>
</feature>
<keyword evidence="4" id="KW-1185">Reference proteome</keyword>
<feature type="domain" description="AT3G52170-like helix-turn-helix" evidence="2">
    <location>
        <begin position="42"/>
        <end position="108"/>
    </location>
</feature>
<evidence type="ECO:0000313" key="3">
    <source>
        <dbReference type="EMBL" id="KAK9697053.1"/>
    </source>
</evidence>
<evidence type="ECO:0000259" key="2">
    <source>
        <dbReference type="Pfam" id="PF25896"/>
    </source>
</evidence>
<dbReference type="PANTHER" id="PTHR34568:SF4">
    <property type="entry name" value="OS02G0638000 PROTEIN"/>
    <property type="match status" value="1"/>
</dbReference>
<dbReference type="PANTHER" id="PTHR34568">
    <property type="entry name" value="RRM DOMAIN-CONTAINING PROTEIN"/>
    <property type="match status" value="1"/>
</dbReference>
<name>A0AAW1J2C3_SAPOF</name>
<protein>
    <recommendedName>
        <fullName evidence="2">AT3G52170-like helix-turn-helix domain-containing protein</fullName>
    </recommendedName>
</protein>
<comment type="caution">
    <text evidence="3">The sequence shown here is derived from an EMBL/GenBank/DDBJ whole genome shotgun (WGS) entry which is preliminary data.</text>
</comment>
<sequence>MAKYRFLRFLLTDVAWHRRRFSSTAAARNQPVVSSKTGKRIPKAERKAMVYDYVNKEYTSIWGFYMNKFECSMYRMKNAGKFPGVKDTKNQVGGSFYTIRDILQELKHNSHLSAVMTADNSSVEKRAAQSNDVSAVTEILDSVTPLHKIVDSEKYGDFSKNGISSLAMMDNDSSKRTLTSTRDASLDGVCVNPTTIDSGLESHVDKACCGPMDTRHVKSKKVLKEQRLVEKTSPEIILMESTMEDFKLCEKSGLPSEGSGTSCSVFSEREKASAQDAEPTMMIVLDPAIAKKQDDGSMLPAGEIIKETSIMGQAADADEISEASETLDRQVTMDRTTIVDNGGVSDETCLTSHEKLKTSHCQMNVDNSGITNRPTTTEVVSESDTIIDLKFERTSDVGVDKARSRIVFDKSNLVKGSADESVKVSETENSQFCENRSSSFEVVGGDSDTRSGDAMTTSPPASKTDGYSRETTTPKTREKELQGTLWGNLKSMASKFIDIWRKT</sequence>
<organism evidence="3 4">
    <name type="scientific">Saponaria officinalis</name>
    <name type="common">Common soapwort</name>
    <name type="synonym">Lychnis saponaria</name>
    <dbReference type="NCBI Taxonomy" id="3572"/>
    <lineage>
        <taxon>Eukaryota</taxon>
        <taxon>Viridiplantae</taxon>
        <taxon>Streptophyta</taxon>
        <taxon>Embryophyta</taxon>
        <taxon>Tracheophyta</taxon>
        <taxon>Spermatophyta</taxon>
        <taxon>Magnoliopsida</taxon>
        <taxon>eudicotyledons</taxon>
        <taxon>Gunneridae</taxon>
        <taxon>Pentapetalae</taxon>
        <taxon>Caryophyllales</taxon>
        <taxon>Caryophyllaceae</taxon>
        <taxon>Caryophylleae</taxon>
        <taxon>Saponaria</taxon>
    </lineage>
</organism>
<dbReference type="InterPro" id="IPR058941">
    <property type="entry name" value="HTH_AT3G52170-like"/>
</dbReference>
<accession>A0AAW1J2C3</accession>
<reference evidence="3" key="1">
    <citation type="submission" date="2024-03" db="EMBL/GenBank/DDBJ databases">
        <title>WGS assembly of Saponaria officinalis var. Norfolk2.</title>
        <authorList>
            <person name="Jenkins J."/>
            <person name="Shu S."/>
            <person name="Grimwood J."/>
            <person name="Barry K."/>
            <person name="Goodstein D."/>
            <person name="Schmutz J."/>
            <person name="Leebens-Mack J."/>
            <person name="Osbourn A."/>
        </authorList>
    </citation>
    <scope>NUCLEOTIDE SEQUENCE [LARGE SCALE GENOMIC DNA]</scope>
    <source>
        <strain evidence="3">JIC</strain>
    </source>
</reference>
<dbReference type="EMBL" id="JBDFQZ010000008">
    <property type="protein sequence ID" value="KAK9697053.1"/>
    <property type="molecule type" value="Genomic_DNA"/>
</dbReference>
<proteinExistence type="predicted"/>
<evidence type="ECO:0000313" key="4">
    <source>
        <dbReference type="Proteomes" id="UP001443914"/>
    </source>
</evidence>